<proteinExistence type="predicted"/>
<reference evidence="2 3" key="1">
    <citation type="journal article" date="2016" name="Mol. Biol. Evol.">
        <title>Comparative Genomics of Early-Diverging Mushroom-Forming Fungi Provides Insights into the Origins of Lignocellulose Decay Capabilities.</title>
        <authorList>
            <person name="Nagy L.G."/>
            <person name="Riley R."/>
            <person name="Tritt A."/>
            <person name="Adam C."/>
            <person name="Daum C."/>
            <person name="Floudas D."/>
            <person name="Sun H."/>
            <person name="Yadav J.S."/>
            <person name="Pangilinan J."/>
            <person name="Larsson K.H."/>
            <person name="Matsuura K."/>
            <person name="Barry K."/>
            <person name="Labutti K."/>
            <person name="Kuo R."/>
            <person name="Ohm R.A."/>
            <person name="Bhattacharya S.S."/>
            <person name="Shirouzu T."/>
            <person name="Yoshinaga Y."/>
            <person name="Martin F.M."/>
            <person name="Grigoriev I.V."/>
            <person name="Hibbett D.S."/>
        </authorList>
    </citation>
    <scope>NUCLEOTIDE SEQUENCE [LARGE SCALE GENOMIC DNA]</scope>
    <source>
        <strain evidence="2 3">CBS 109695</strain>
    </source>
</reference>
<evidence type="ECO:0000313" key="2">
    <source>
        <dbReference type="EMBL" id="KZP27456.1"/>
    </source>
</evidence>
<dbReference type="OrthoDB" id="3133596at2759"/>
<accession>A0A166QRF0</accession>
<dbReference type="EMBL" id="KV417508">
    <property type="protein sequence ID" value="KZP27456.1"/>
    <property type="molecule type" value="Genomic_DNA"/>
</dbReference>
<dbReference type="Proteomes" id="UP000076532">
    <property type="component" value="Unassembled WGS sequence"/>
</dbReference>
<protein>
    <recommendedName>
        <fullName evidence="4">HNH nuclease domain-containing protein</fullName>
    </recommendedName>
</protein>
<sequence length="213" mass="24223">MILCSRRVLSLSQVSRNCRAKRGNRFRLDCPWPPPLNIDPLHINTSPGRSRPKDADDMDDNDYDYDDRASTAYTNISTYQSPVSDAKKELVRAAAPGGGRCLVENRAEDGGAIQFVHCIPRNLSWNDKPLMDSLEWWWNLPNDSLNLDTRYNIFPLGSTLHALLDKPEWLLIPDAAVVDHYHAKCHQGPKGWETAREEFSPYVRSNCLFGAIR</sequence>
<evidence type="ECO:0000256" key="1">
    <source>
        <dbReference type="SAM" id="MobiDB-lite"/>
    </source>
</evidence>
<organism evidence="2 3">
    <name type="scientific">Athelia psychrophila</name>
    <dbReference type="NCBI Taxonomy" id="1759441"/>
    <lineage>
        <taxon>Eukaryota</taxon>
        <taxon>Fungi</taxon>
        <taxon>Dikarya</taxon>
        <taxon>Basidiomycota</taxon>
        <taxon>Agaricomycotina</taxon>
        <taxon>Agaricomycetes</taxon>
        <taxon>Agaricomycetidae</taxon>
        <taxon>Atheliales</taxon>
        <taxon>Atheliaceae</taxon>
        <taxon>Athelia</taxon>
    </lineage>
</organism>
<evidence type="ECO:0008006" key="4">
    <source>
        <dbReference type="Google" id="ProtNLM"/>
    </source>
</evidence>
<dbReference type="STRING" id="436010.A0A166QRF0"/>
<feature type="region of interest" description="Disordered" evidence="1">
    <location>
        <begin position="39"/>
        <end position="64"/>
    </location>
</feature>
<keyword evidence="3" id="KW-1185">Reference proteome</keyword>
<gene>
    <name evidence="2" type="ORF">FIBSPDRAFT_297535</name>
</gene>
<evidence type="ECO:0000313" key="3">
    <source>
        <dbReference type="Proteomes" id="UP000076532"/>
    </source>
</evidence>
<name>A0A166QRF0_9AGAM</name>
<dbReference type="AlphaFoldDB" id="A0A166QRF0"/>